<proteinExistence type="predicted"/>
<dbReference type="EMBL" id="KV417538">
    <property type="protein sequence ID" value="KZP22638.1"/>
    <property type="molecule type" value="Genomic_DNA"/>
</dbReference>
<feature type="region of interest" description="Disordered" evidence="1">
    <location>
        <begin position="470"/>
        <end position="510"/>
    </location>
</feature>
<feature type="compositionally biased region" description="Basic residues" evidence="1">
    <location>
        <begin position="403"/>
        <end position="412"/>
    </location>
</feature>
<feature type="compositionally biased region" description="Low complexity" evidence="1">
    <location>
        <begin position="193"/>
        <end position="204"/>
    </location>
</feature>
<dbReference type="Proteomes" id="UP000076532">
    <property type="component" value="Unassembled WGS sequence"/>
</dbReference>
<feature type="region of interest" description="Disordered" evidence="1">
    <location>
        <begin position="272"/>
        <end position="292"/>
    </location>
</feature>
<feature type="region of interest" description="Disordered" evidence="1">
    <location>
        <begin position="108"/>
        <end position="173"/>
    </location>
</feature>
<dbReference type="AlphaFoldDB" id="A0A166L6V5"/>
<feature type="compositionally biased region" description="Basic and acidic residues" evidence="1">
    <location>
        <begin position="487"/>
        <end position="499"/>
    </location>
</feature>
<keyword evidence="3" id="KW-1185">Reference proteome</keyword>
<dbReference type="STRING" id="436010.A0A166L6V5"/>
<dbReference type="OrthoDB" id="2687560at2759"/>
<feature type="region of interest" description="Disordered" evidence="1">
    <location>
        <begin position="189"/>
        <end position="232"/>
    </location>
</feature>
<protein>
    <submittedName>
        <fullName evidence="2">Uncharacterized protein</fullName>
    </submittedName>
</protein>
<evidence type="ECO:0000313" key="2">
    <source>
        <dbReference type="EMBL" id="KZP22638.1"/>
    </source>
</evidence>
<gene>
    <name evidence="2" type="ORF">FIBSPDRAFT_931035</name>
</gene>
<accession>A0A166L6V5</accession>
<name>A0A166L6V5_9AGAM</name>
<feature type="compositionally biased region" description="Polar residues" evidence="1">
    <location>
        <begin position="213"/>
        <end position="232"/>
    </location>
</feature>
<evidence type="ECO:0000256" key="1">
    <source>
        <dbReference type="SAM" id="MobiDB-lite"/>
    </source>
</evidence>
<organism evidence="2 3">
    <name type="scientific">Athelia psychrophila</name>
    <dbReference type="NCBI Taxonomy" id="1759441"/>
    <lineage>
        <taxon>Eukaryota</taxon>
        <taxon>Fungi</taxon>
        <taxon>Dikarya</taxon>
        <taxon>Basidiomycota</taxon>
        <taxon>Agaricomycotina</taxon>
        <taxon>Agaricomycetes</taxon>
        <taxon>Agaricomycetidae</taxon>
        <taxon>Atheliales</taxon>
        <taxon>Atheliaceae</taxon>
        <taxon>Athelia</taxon>
    </lineage>
</organism>
<evidence type="ECO:0000313" key="3">
    <source>
        <dbReference type="Proteomes" id="UP000076532"/>
    </source>
</evidence>
<feature type="compositionally biased region" description="Low complexity" evidence="1">
    <location>
        <begin position="272"/>
        <end position="284"/>
    </location>
</feature>
<sequence length="533" mass="57918">MSSIEISVETPTPATEPALPRALRREWKRYKPHLPKSISLPALQLLPANRPVFICLRCGFSNTRIALCLWCVWTSEDATQLFEATAPTLRRRVTISSFVSKGSGWVQRQRSPRVTIPTPPTDCTALSPTSIGKSTSCPAGRSPSQRDCNQSCPPPFNRDNQVRSHAGSANGKYTRIRRGIPRLLYSHTKARSDSSVSPSPSSLSFTLPRFRSPSRNCASPSQGPVSSKPSNALSVAPPVVLHSPLRRARPHISQLRLQHQYTVAGIDITPSAGAGHAPPASSTALDTPQRTIRRKRRMVLLKQKSSPSLRQRASVPVLAISRASAPASSPNPGQAFRPAAAVPPLPDAPLGSWARPYYTAIRPGGLSLTAAPRPSSAALQQLRSAPPHSRSHSQPLVQTRAPHLNHAHHHSHSQSQSSPSRVPHRRGHHSYTGAPAPPFHPPGFAFGRPSLSVGCSVDGQMEQRMALARWRSAEGTPLDGSDEGEGEDGRREPRYRFRETPVPAKVKNDRGLKLGGRVKKLGMGFLELVRGRK</sequence>
<feature type="compositionally biased region" description="Polar residues" evidence="1">
    <location>
        <begin position="124"/>
        <end position="151"/>
    </location>
</feature>
<reference evidence="2 3" key="1">
    <citation type="journal article" date="2016" name="Mol. Biol. Evol.">
        <title>Comparative Genomics of Early-Diverging Mushroom-Forming Fungi Provides Insights into the Origins of Lignocellulose Decay Capabilities.</title>
        <authorList>
            <person name="Nagy L.G."/>
            <person name="Riley R."/>
            <person name="Tritt A."/>
            <person name="Adam C."/>
            <person name="Daum C."/>
            <person name="Floudas D."/>
            <person name="Sun H."/>
            <person name="Yadav J.S."/>
            <person name="Pangilinan J."/>
            <person name="Larsson K.H."/>
            <person name="Matsuura K."/>
            <person name="Barry K."/>
            <person name="Labutti K."/>
            <person name="Kuo R."/>
            <person name="Ohm R.A."/>
            <person name="Bhattacharya S.S."/>
            <person name="Shirouzu T."/>
            <person name="Yoshinaga Y."/>
            <person name="Martin F.M."/>
            <person name="Grigoriev I.V."/>
            <person name="Hibbett D.S."/>
        </authorList>
    </citation>
    <scope>NUCLEOTIDE SEQUENCE [LARGE SCALE GENOMIC DNA]</scope>
    <source>
        <strain evidence="2 3">CBS 109695</strain>
    </source>
</reference>
<feature type="region of interest" description="Disordered" evidence="1">
    <location>
        <begin position="369"/>
        <end position="443"/>
    </location>
</feature>